<comment type="caution">
    <text evidence="1">The sequence shown here is derived from an EMBL/GenBank/DDBJ whole genome shotgun (WGS) entry which is preliminary data.</text>
</comment>
<evidence type="ECO:0008006" key="3">
    <source>
        <dbReference type="Google" id="ProtNLM"/>
    </source>
</evidence>
<name>A0AA39IU32_9AGAR</name>
<dbReference type="Proteomes" id="UP001175226">
    <property type="component" value="Unassembled WGS sequence"/>
</dbReference>
<dbReference type="EMBL" id="JAUEPT010000146">
    <property type="protein sequence ID" value="KAK0430522.1"/>
    <property type="molecule type" value="Genomic_DNA"/>
</dbReference>
<proteinExistence type="predicted"/>
<dbReference type="Gene3D" id="3.80.10.10">
    <property type="entry name" value="Ribonuclease Inhibitor"/>
    <property type="match status" value="1"/>
</dbReference>
<protein>
    <recommendedName>
        <fullName evidence="3">FBD domain-containing protein</fullName>
    </recommendedName>
</protein>
<gene>
    <name evidence="1" type="ORF">EV421DRAFT_1934088</name>
</gene>
<evidence type="ECO:0000313" key="2">
    <source>
        <dbReference type="Proteomes" id="UP001175226"/>
    </source>
</evidence>
<accession>A0AA39IU32</accession>
<evidence type="ECO:0000313" key="1">
    <source>
        <dbReference type="EMBL" id="KAK0430522.1"/>
    </source>
</evidence>
<dbReference type="AlphaFoldDB" id="A0AA39IU32"/>
<reference evidence="1" key="1">
    <citation type="submission" date="2023-06" db="EMBL/GenBank/DDBJ databases">
        <authorList>
            <consortium name="Lawrence Berkeley National Laboratory"/>
            <person name="Ahrendt S."/>
            <person name="Sahu N."/>
            <person name="Indic B."/>
            <person name="Wong-Bajracharya J."/>
            <person name="Merenyi Z."/>
            <person name="Ke H.-M."/>
            <person name="Monk M."/>
            <person name="Kocsube S."/>
            <person name="Drula E."/>
            <person name="Lipzen A."/>
            <person name="Balint B."/>
            <person name="Henrissat B."/>
            <person name="Andreopoulos B."/>
            <person name="Martin F.M."/>
            <person name="Harder C.B."/>
            <person name="Rigling D."/>
            <person name="Ford K.L."/>
            <person name="Foster G.D."/>
            <person name="Pangilinan J."/>
            <person name="Papanicolaou A."/>
            <person name="Barry K."/>
            <person name="LaButti K."/>
            <person name="Viragh M."/>
            <person name="Koriabine M."/>
            <person name="Yan M."/>
            <person name="Riley R."/>
            <person name="Champramary S."/>
            <person name="Plett K.L."/>
            <person name="Tsai I.J."/>
            <person name="Slot J."/>
            <person name="Sipos G."/>
            <person name="Plett J."/>
            <person name="Nagy L.G."/>
            <person name="Grigoriev I.V."/>
        </authorList>
    </citation>
    <scope>NUCLEOTIDE SEQUENCE</scope>
    <source>
        <strain evidence="1">FPL87.14</strain>
    </source>
</reference>
<dbReference type="InterPro" id="IPR032675">
    <property type="entry name" value="LRR_dom_sf"/>
</dbReference>
<keyword evidence="2" id="KW-1185">Reference proteome</keyword>
<sequence length="185" mass="20638">MQNSPGPLELGFVDEASNFSMILKDVLLPNLEILHVKKSCPDLPEVLIPIISNLTALMLVNNWSFSDTDILKVLENAPGLQSFALHKTYGKKWSSRVSEALLHRLAQEMFMTKLQTITFIVIATINEESLVCMIAERAGTLKEIEVGLVRQTLKEATLLSLANLVVFRIEGMFKKGDVNTILLSR</sequence>
<organism evidence="1 2">
    <name type="scientific">Armillaria borealis</name>
    <dbReference type="NCBI Taxonomy" id="47425"/>
    <lineage>
        <taxon>Eukaryota</taxon>
        <taxon>Fungi</taxon>
        <taxon>Dikarya</taxon>
        <taxon>Basidiomycota</taxon>
        <taxon>Agaricomycotina</taxon>
        <taxon>Agaricomycetes</taxon>
        <taxon>Agaricomycetidae</taxon>
        <taxon>Agaricales</taxon>
        <taxon>Marasmiineae</taxon>
        <taxon>Physalacriaceae</taxon>
        <taxon>Armillaria</taxon>
    </lineage>
</organism>